<feature type="region of interest" description="Disordered" evidence="1">
    <location>
        <begin position="61"/>
        <end position="81"/>
    </location>
</feature>
<dbReference type="VEuPathDB" id="FungiDB:ASPZODRAFT_1270885"/>
<evidence type="ECO:0000313" key="4">
    <source>
        <dbReference type="Proteomes" id="UP000184188"/>
    </source>
</evidence>
<dbReference type="Proteomes" id="UP000184188">
    <property type="component" value="Unassembled WGS sequence"/>
</dbReference>
<organism evidence="3 4">
    <name type="scientific">Penicilliopsis zonata CBS 506.65</name>
    <dbReference type="NCBI Taxonomy" id="1073090"/>
    <lineage>
        <taxon>Eukaryota</taxon>
        <taxon>Fungi</taxon>
        <taxon>Dikarya</taxon>
        <taxon>Ascomycota</taxon>
        <taxon>Pezizomycotina</taxon>
        <taxon>Eurotiomycetes</taxon>
        <taxon>Eurotiomycetidae</taxon>
        <taxon>Eurotiales</taxon>
        <taxon>Aspergillaceae</taxon>
        <taxon>Penicilliopsis</taxon>
    </lineage>
</organism>
<feature type="chain" id="PRO_5012024565" evidence="2">
    <location>
        <begin position="19"/>
        <end position="159"/>
    </location>
</feature>
<evidence type="ECO:0000256" key="2">
    <source>
        <dbReference type="SAM" id="SignalP"/>
    </source>
</evidence>
<dbReference type="EMBL" id="KV878356">
    <property type="protein sequence ID" value="OJJ42831.1"/>
    <property type="molecule type" value="Genomic_DNA"/>
</dbReference>
<feature type="signal peptide" evidence="2">
    <location>
        <begin position="1"/>
        <end position="18"/>
    </location>
</feature>
<proteinExistence type="predicted"/>
<sequence>MIIIIIIIITVSLGTATASIVLLSIHDSPSKPHVSPPPDRALWTLTLETGHHQCNRLPPPSTPAIAASNNSQNQPKLASVRGRPVRVPLSLVLSPWLLLNKGSSLPSPPPPPQICHPVPAEGGWDLTGISHRQSIPIGDRRGKKQKGREGVKPRQKEGN</sequence>
<feature type="compositionally biased region" description="Basic and acidic residues" evidence="1">
    <location>
        <begin position="147"/>
        <end position="159"/>
    </location>
</feature>
<protein>
    <submittedName>
        <fullName evidence="3">Uncharacterized protein</fullName>
    </submittedName>
</protein>
<gene>
    <name evidence="3" type="ORF">ASPZODRAFT_1270885</name>
</gene>
<accession>A0A1L9S6P6</accession>
<dbReference type="GeneID" id="34608116"/>
<feature type="region of interest" description="Disordered" evidence="1">
    <location>
        <begin position="102"/>
        <end position="159"/>
    </location>
</feature>
<keyword evidence="2" id="KW-0732">Signal</keyword>
<reference evidence="4" key="1">
    <citation type="journal article" date="2017" name="Genome Biol.">
        <title>Comparative genomics reveals high biological diversity and specific adaptations in the industrially and medically important fungal genus Aspergillus.</title>
        <authorList>
            <person name="de Vries R.P."/>
            <person name="Riley R."/>
            <person name="Wiebenga A."/>
            <person name="Aguilar-Osorio G."/>
            <person name="Amillis S."/>
            <person name="Uchima C.A."/>
            <person name="Anderluh G."/>
            <person name="Asadollahi M."/>
            <person name="Askin M."/>
            <person name="Barry K."/>
            <person name="Battaglia E."/>
            <person name="Bayram O."/>
            <person name="Benocci T."/>
            <person name="Braus-Stromeyer S.A."/>
            <person name="Caldana C."/>
            <person name="Canovas D."/>
            <person name="Cerqueira G.C."/>
            <person name="Chen F."/>
            <person name="Chen W."/>
            <person name="Choi C."/>
            <person name="Clum A."/>
            <person name="Dos Santos R.A."/>
            <person name="Damasio A.R."/>
            <person name="Diallinas G."/>
            <person name="Emri T."/>
            <person name="Fekete E."/>
            <person name="Flipphi M."/>
            <person name="Freyberg S."/>
            <person name="Gallo A."/>
            <person name="Gournas C."/>
            <person name="Habgood R."/>
            <person name="Hainaut M."/>
            <person name="Harispe M.L."/>
            <person name="Henrissat B."/>
            <person name="Hilden K.S."/>
            <person name="Hope R."/>
            <person name="Hossain A."/>
            <person name="Karabika E."/>
            <person name="Karaffa L."/>
            <person name="Karanyi Z."/>
            <person name="Krasevec N."/>
            <person name="Kuo A."/>
            <person name="Kusch H."/>
            <person name="LaButti K."/>
            <person name="Lagendijk E.L."/>
            <person name="Lapidus A."/>
            <person name="Levasseur A."/>
            <person name="Lindquist E."/>
            <person name="Lipzen A."/>
            <person name="Logrieco A.F."/>
            <person name="MacCabe A."/>
            <person name="Maekelae M.R."/>
            <person name="Malavazi I."/>
            <person name="Melin P."/>
            <person name="Meyer V."/>
            <person name="Mielnichuk N."/>
            <person name="Miskei M."/>
            <person name="Molnar A.P."/>
            <person name="Mule G."/>
            <person name="Ngan C.Y."/>
            <person name="Orejas M."/>
            <person name="Orosz E."/>
            <person name="Ouedraogo J.P."/>
            <person name="Overkamp K.M."/>
            <person name="Park H.-S."/>
            <person name="Perrone G."/>
            <person name="Piumi F."/>
            <person name="Punt P.J."/>
            <person name="Ram A.F."/>
            <person name="Ramon A."/>
            <person name="Rauscher S."/>
            <person name="Record E."/>
            <person name="Riano-Pachon D.M."/>
            <person name="Robert V."/>
            <person name="Roehrig J."/>
            <person name="Ruller R."/>
            <person name="Salamov A."/>
            <person name="Salih N.S."/>
            <person name="Samson R.A."/>
            <person name="Sandor E."/>
            <person name="Sanguinetti M."/>
            <person name="Schuetze T."/>
            <person name="Sepcic K."/>
            <person name="Shelest E."/>
            <person name="Sherlock G."/>
            <person name="Sophianopoulou V."/>
            <person name="Squina F.M."/>
            <person name="Sun H."/>
            <person name="Susca A."/>
            <person name="Todd R.B."/>
            <person name="Tsang A."/>
            <person name="Unkles S.E."/>
            <person name="van de Wiele N."/>
            <person name="van Rossen-Uffink D."/>
            <person name="Oliveira J.V."/>
            <person name="Vesth T.C."/>
            <person name="Visser J."/>
            <person name="Yu J.-H."/>
            <person name="Zhou M."/>
            <person name="Andersen M.R."/>
            <person name="Archer D.B."/>
            <person name="Baker S.E."/>
            <person name="Benoit I."/>
            <person name="Brakhage A.A."/>
            <person name="Braus G.H."/>
            <person name="Fischer R."/>
            <person name="Frisvad J.C."/>
            <person name="Goldman G.H."/>
            <person name="Houbraken J."/>
            <person name="Oakley B."/>
            <person name="Pocsi I."/>
            <person name="Scazzocchio C."/>
            <person name="Seiboth B."/>
            <person name="vanKuyk P.A."/>
            <person name="Wortman J."/>
            <person name="Dyer P.S."/>
            <person name="Grigoriev I.V."/>
        </authorList>
    </citation>
    <scope>NUCLEOTIDE SEQUENCE [LARGE SCALE GENOMIC DNA]</scope>
    <source>
        <strain evidence="4">CBS 506.65</strain>
    </source>
</reference>
<keyword evidence="4" id="KW-1185">Reference proteome</keyword>
<name>A0A1L9S6P6_9EURO</name>
<dbReference type="AlphaFoldDB" id="A0A1L9S6P6"/>
<evidence type="ECO:0000256" key="1">
    <source>
        <dbReference type="SAM" id="MobiDB-lite"/>
    </source>
</evidence>
<dbReference type="RefSeq" id="XP_022577341.1">
    <property type="nucleotide sequence ID" value="XM_022721651.1"/>
</dbReference>
<feature type="compositionally biased region" description="Polar residues" evidence="1">
    <location>
        <begin position="67"/>
        <end position="76"/>
    </location>
</feature>
<evidence type="ECO:0000313" key="3">
    <source>
        <dbReference type="EMBL" id="OJJ42831.1"/>
    </source>
</evidence>